<dbReference type="CDD" id="cd01144">
    <property type="entry name" value="BtuF"/>
    <property type="match status" value="1"/>
</dbReference>
<dbReference type="PANTHER" id="PTHR42860">
    <property type="entry name" value="VITAMIN B12-BINDING PROTEIN"/>
    <property type="match status" value="1"/>
</dbReference>
<dbReference type="AlphaFoldDB" id="A0ABD6BR76"/>
<evidence type="ECO:0000259" key="2">
    <source>
        <dbReference type="PROSITE" id="PS50983"/>
    </source>
</evidence>
<protein>
    <submittedName>
        <fullName evidence="3">Cobalamin-binding protein</fullName>
    </submittedName>
</protein>
<dbReference type="NCBIfam" id="NF038402">
    <property type="entry name" value="TroA_like"/>
    <property type="match status" value="1"/>
</dbReference>
<dbReference type="InterPro" id="IPR051030">
    <property type="entry name" value="Vitamin_B12-ABC_binding"/>
</dbReference>
<dbReference type="InterPro" id="IPR054828">
    <property type="entry name" value="Vit_B12_bind_prot"/>
</dbReference>
<reference evidence="3 4" key="1">
    <citation type="journal article" date="2019" name="Int. J. Syst. Evol. Microbiol.">
        <title>The Global Catalogue of Microorganisms (GCM) 10K type strain sequencing project: providing services to taxonomists for standard genome sequencing and annotation.</title>
        <authorList>
            <consortium name="The Broad Institute Genomics Platform"/>
            <consortium name="The Broad Institute Genome Sequencing Center for Infectious Disease"/>
            <person name="Wu L."/>
            <person name="Ma J."/>
        </authorList>
    </citation>
    <scope>NUCLEOTIDE SEQUENCE [LARGE SCALE GENOMIC DNA]</scope>
    <source>
        <strain evidence="3 4">CGMCC 1.12859</strain>
    </source>
</reference>
<dbReference type="RefSeq" id="WP_267647456.1">
    <property type="nucleotide sequence ID" value="NZ_JANHGR010000002.1"/>
</dbReference>
<dbReference type="SUPFAM" id="SSF53807">
    <property type="entry name" value="Helical backbone' metal receptor"/>
    <property type="match status" value="1"/>
</dbReference>
<feature type="domain" description="Fe/B12 periplasmic-binding" evidence="2">
    <location>
        <begin position="2"/>
        <end position="244"/>
    </location>
</feature>
<sequence length="246" mass="25897">MRLVSLAPSATATLAAMGGADELVGVTVHCDPGSGTDPERVGGWLNTDYDAVDALSPDLVLTSDPLQRDTRDELRERGLAVHHSEPETLDDAVDGFADLGRAVGYADAGAELAASARERLGAVRAAVADEPRPTVYCEEWADPPMAAGNWVPEAVDAAGGDYPFADPGERSGEVTREEVAAAEPDFVILHPCGKGDRADPEEFRERGWAPDAEVHVVDDSLLNQPSPTLLDGVERLAAVLHGVGVE</sequence>
<gene>
    <name evidence="3" type="ORF">ACFSAU_08810</name>
</gene>
<proteinExistence type="predicted"/>
<dbReference type="Pfam" id="PF01497">
    <property type="entry name" value="Peripla_BP_2"/>
    <property type="match status" value="1"/>
</dbReference>
<keyword evidence="4" id="KW-1185">Reference proteome</keyword>
<dbReference type="PROSITE" id="PS50983">
    <property type="entry name" value="FE_B12_PBP"/>
    <property type="match status" value="1"/>
</dbReference>
<name>A0ABD6BR76_9EURY</name>
<accession>A0ABD6BR76</accession>
<evidence type="ECO:0000313" key="3">
    <source>
        <dbReference type="EMBL" id="MFD1567592.1"/>
    </source>
</evidence>
<comment type="caution">
    <text evidence="3">The sequence shown here is derived from an EMBL/GenBank/DDBJ whole genome shotgun (WGS) entry which is preliminary data.</text>
</comment>
<evidence type="ECO:0000313" key="4">
    <source>
        <dbReference type="Proteomes" id="UP001597139"/>
    </source>
</evidence>
<organism evidence="3 4">
    <name type="scientific">Halolamina litorea</name>
    <dbReference type="NCBI Taxonomy" id="1515593"/>
    <lineage>
        <taxon>Archaea</taxon>
        <taxon>Methanobacteriati</taxon>
        <taxon>Methanobacteriota</taxon>
        <taxon>Stenosarchaea group</taxon>
        <taxon>Halobacteria</taxon>
        <taxon>Halobacteriales</taxon>
        <taxon>Haloferacaceae</taxon>
    </lineage>
</organism>
<dbReference type="InterPro" id="IPR002491">
    <property type="entry name" value="ABC_transptr_periplasmic_BD"/>
</dbReference>
<dbReference type="EMBL" id="JBHUCZ010000007">
    <property type="protein sequence ID" value="MFD1567592.1"/>
    <property type="molecule type" value="Genomic_DNA"/>
</dbReference>
<dbReference type="PANTHER" id="PTHR42860:SF1">
    <property type="entry name" value="VITAMIN B12-BINDING PROTEIN"/>
    <property type="match status" value="1"/>
</dbReference>
<evidence type="ECO:0000256" key="1">
    <source>
        <dbReference type="ARBA" id="ARBA00022729"/>
    </source>
</evidence>
<dbReference type="Gene3D" id="3.40.50.1980">
    <property type="entry name" value="Nitrogenase molybdenum iron protein domain"/>
    <property type="match status" value="2"/>
</dbReference>
<keyword evidence="1" id="KW-0732">Signal</keyword>
<dbReference type="Proteomes" id="UP001597139">
    <property type="component" value="Unassembled WGS sequence"/>
</dbReference>